<dbReference type="InterPro" id="IPR017871">
    <property type="entry name" value="ABC_transporter-like_CS"/>
</dbReference>
<keyword evidence="8" id="KW-0472">Membrane</keyword>
<accession>A0A4R4DCZ3</accession>
<organism evidence="10 11">
    <name type="scientific">Roseicella aquatilis</name>
    <dbReference type="NCBI Taxonomy" id="2527868"/>
    <lineage>
        <taxon>Bacteria</taxon>
        <taxon>Pseudomonadati</taxon>
        <taxon>Pseudomonadota</taxon>
        <taxon>Alphaproteobacteria</taxon>
        <taxon>Acetobacterales</taxon>
        <taxon>Roseomonadaceae</taxon>
        <taxon>Roseicella</taxon>
    </lineage>
</organism>
<dbReference type="EMBL" id="SKBM01000016">
    <property type="protein sequence ID" value="TCZ58551.1"/>
    <property type="molecule type" value="Genomic_DNA"/>
</dbReference>
<keyword evidence="6 10" id="KW-0067">ATP-binding</keyword>
<comment type="subcellular location">
    <subcellularLocation>
        <location evidence="1">Cell membrane</location>
        <topology evidence="1">Peripheral membrane protein</topology>
    </subcellularLocation>
</comment>
<dbReference type="CDD" id="cd03262">
    <property type="entry name" value="ABC_HisP_GlnQ"/>
    <property type="match status" value="1"/>
</dbReference>
<dbReference type="GO" id="GO:0005524">
    <property type="term" value="F:ATP binding"/>
    <property type="evidence" value="ECO:0007669"/>
    <property type="project" value="UniProtKB-KW"/>
</dbReference>
<dbReference type="InterPro" id="IPR027417">
    <property type="entry name" value="P-loop_NTPase"/>
</dbReference>
<dbReference type="PROSITE" id="PS50893">
    <property type="entry name" value="ABC_TRANSPORTER_2"/>
    <property type="match status" value="1"/>
</dbReference>
<dbReference type="PROSITE" id="PS00211">
    <property type="entry name" value="ABC_TRANSPORTER_1"/>
    <property type="match status" value="1"/>
</dbReference>
<dbReference type="InterPro" id="IPR050086">
    <property type="entry name" value="MetN_ABC_transporter-like"/>
</dbReference>
<dbReference type="GO" id="GO:0015424">
    <property type="term" value="F:ABC-type amino acid transporter activity"/>
    <property type="evidence" value="ECO:0007669"/>
    <property type="project" value="InterPro"/>
</dbReference>
<evidence type="ECO:0000256" key="3">
    <source>
        <dbReference type="ARBA" id="ARBA00022448"/>
    </source>
</evidence>
<dbReference type="GO" id="GO:0005886">
    <property type="term" value="C:plasma membrane"/>
    <property type="evidence" value="ECO:0007669"/>
    <property type="project" value="UniProtKB-SubCell"/>
</dbReference>
<sequence>MRPPPRAGGGNPIVEARGIHKHFGPLHILKGVDLVVAERELVFVIGPSGSGKSTLLRCLNRLEEPSGGSITVDGIDLLDRRTDVNRVRQRIGMVFQSFNLYPHMTALGNVALALRKVQGKTRAEAEARARAALDRVHLADRADHHPAQLSGGQQQRVAIARAIALEPRVMLFDEPTSALDPELVGGVLQVMRELREDGMTMVVVSHEMAFARAAADRVIFMADGRIVEQGPPAQVFGAPQQERTRAFLGQVERH</sequence>
<dbReference type="PIRSF" id="PIRSF039085">
    <property type="entry name" value="ABC_ATPase_HisP"/>
    <property type="match status" value="1"/>
</dbReference>
<dbReference type="InterPro" id="IPR003593">
    <property type="entry name" value="AAA+_ATPase"/>
</dbReference>
<keyword evidence="5" id="KW-0547">Nucleotide-binding</keyword>
<reference evidence="10 11" key="1">
    <citation type="submission" date="2019-03" db="EMBL/GenBank/DDBJ databases">
        <title>Paracraurococcus aquatilis NE82 genome sequence.</title>
        <authorList>
            <person name="Zhao Y."/>
            <person name="Du Z."/>
        </authorList>
    </citation>
    <scope>NUCLEOTIDE SEQUENCE [LARGE SCALE GENOMIC DNA]</scope>
    <source>
        <strain evidence="10 11">NE82</strain>
    </source>
</reference>
<dbReference type="RefSeq" id="WP_132291694.1">
    <property type="nucleotide sequence ID" value="NZ_SKBM01000016.1"/>
</dbReference>
<keyword evidence="11" id="KW-1185">Reference proteome</keyword>
<dbReference type="PANTHER" id="PTHR43166">
    <property type="entry name" value="AMINO ACID IMPORT ATP-BINDING PROTEIN"/>
    <property type="match status" value="1"/>
</dbReference>
<comment type="caution">
    <text evidence="10">The sequence shown here is derived from an EMBL/GenBank/DDBJ whole genome shotgun (WGS) entry which is preliminary data.</text>
</comment>
<dbReference type="SMART" id="SM00382">
    <property type="entry name" value="AAA"/>
    <property type="match status" value="1"/>
</dbReference>
<evidence type="ECO:0000256" key="6">
    <source>
        <dbReference type="ARBA" id="ARBA00022840"/>
    </source>
</evidence>
<dbReference type="OrthoDB" id="9802264at2"/>
<protein>
    <submittedName>
        <fullName evidence="10">Amino acid ABC transporter ATP-binding protein</fullName>
    </submittedName>
</protein>
<dbReference type="SUPFAM" id="SSF52540">
    <property type="entry name" value="P-loop containing nucleoside triphosphate hydrolases"/>
    <property type="match status" value="1"/>
</dbReference>
<dbReference type="InterPro" id="IPR003439">
    <property type="entry name" value="ABC_transporter-like_ATP-bd"/>
</dbReference>
<dbReference type="AlphaFoldDB" id="A0A4R4DCZ3"/>
<feature type="domain" description="ABC transporter" evidence="9">
    <location>
        <begin position="14"/>
        <end position="248"/>
    </location>
</feature>
<evidence type="ECO:0000256" key="1">
    <source>
        <dbReference type="ARBA" id="ARBA00004202"/>
    </source>
</evidence>
<dbReference type="PANTHER" id="PTHR43166:SF9">
    <property type="entry name" value="GLUTAMATE_ASPARTATE IMPORT ATP-BINDING PROTEIN GLTL"/>
    <property type="match status" value="1"/>
</dbReference>
<evidence type="ECO:0000256" key="5">
    <source>
        <dbReference type="ARBA" id="ARBA00022741"/>
    </source>
</evidence>
<dbReference type="GO" id="GO:0016887">
    <property type="term" value="F:ATP hydrolysis activity"/>
    <property type="evidence" value="ECO:0007669"/>
    <property type="project" value="InterPro"/>
</dbReference>
<evidence type="ECO:0000313" key="10">
    <source>
        <dbReference type="EMBL" id="TCZ58551.1"/>
    </source>
</evidence>
<keyword evidence="7" id="KW-0029">Amino-acid transport</keyword>
<proteinExistence type="inferred from homology"/>
<keyword evidence="3" id="KW-0813">Transport</keyword>
<keyword evidence="4" id="KW-1003">Cell membrane</keyword>
<dbReference type="Pfam" id="PF00005">
    <property type="entry name" value="ABC_tran"/>
    <property type="match status" value="1"/>
</dbReference>
<dbReference type="FunFam" id="3.40.50.300:FF:000020">
    <property type="entry name" value="Amino acid ABC transporter ATP-binding component"/>
    <property type="match status" value="1"/>
</dbReference>
<evidence type="ECO:0000256" key="7">
    <source>
        <dbReference type="ARBA" id="ARBA00022970"/>
    </source>
</evidence>
<dbReference type="InterPro" id="IPR030679">
    <property type="entry name" value="ABC_ATPase_HisP-typ"/>
</dbReference>
<evidence type="ECO:0000313" key="11">
    <source>
        <dbReference type="Proteomes" id="UP000295023"/>
    </source>
</evidence>
<gene>
    <name evidence="10" type="ORF">EXY23_16545</name>
</gene>
<name>A0A4R4DCZ3_9PROT</name>
<evidence type="ECO:0000256" key="2">
    <source>
        <dbReference type="ARBA" id="ARBA00005417"/>
    </source>
</evidence>
<evidence type="ECO:0000256" key="4">
    <source>
        <dbReference type="ARBA" id="ARBA00022475"/>
    </source>
</evidence>
<comment type="similarity">
    <text evidence="2">Belongs to the ABC transporter superfamily.</text>
</comment>
<dbReference type="Gene3D" id="3.40.50.300">
    <property type="entry name" value="P-loop containing nucleotide triphosphate hydrolases"/>
    <property type="match status" value="1"/>
</dbReference>
<evidence type="ECO:0000259" key="9">
    <source>
        <dbReference type="PROSITE" id="PS50893"/>
    </source>
</evidence>
<dbReference type="Proteomes" id="UP000295023">
    <property type="component" value="Unassembled WGS sequence"/>
</dbReference>
<evidence type="ECO:0000256" key="8">
    <source>
        <dbReference type="ARBA" id="ARBA00023136"/>
    </source>
</evidence>